<sequence>MAVWLIALTGISLAAWWLYTRRLAWQFKHIKFQLSTITQKRQVGSRAGKASMRSLYKILHTSLTAGKSDDAYQALDLLKLALGHGLGRDGEPARLTAVIYLALRTNQLDVAGHCIDAFRPLMKNMTVIELPVAIGQLGLIAVMSLKQRQNFLAARAVDVIFSVTGIQDEAVRRAVIRAIRLTGLTALRRKDTGLVREILAKMASWLPAEQVDSPLHEQVAWVLIAWLHRIVKAGNVPMFELITQYIDQLAEKNTLSEKALASLIVECAHLSSMDSLDPFSQLSGQIGMFSLELAVEIRNISIWRQSLDGVIQAARLAVNQRSLTESFTVIYPLFEIGRRLLAAELTAAPRRDLFRQKALYILIRECLQLVEFVSRQNFTTTIADIIEQIYQEWIKCPLNPGQHKSIKRFCQLLFLYCTRIKRRQKMLIAEAGSFNAENVITVADREHLKQIGYLS</sequence>
<evidence type="ECO:0000313" key="1">
    <source>
        <dbReference type="EMBL" id="XFO66934.1"/>
    </source>
</evidence>
<name>A0ABZ3IMQ7_9FIRM</name>
<dbReference type="Proteomes" id="UP000216752">
    <property type="component" value="Chromosome"/>
</dbReference>
<organism evidence="1 2">
    <name type="scientific">Sporomusa silvacetica DSM 10669</name>
    <dbReference type="NCBI Taxonomy" id="1123289"/>
    <lineage>
        <taxon>Bacteria</taxon>
        <taxon>Bacillati</taxon>
        <taxon>Bacillota</taxon>
        <taxon>Negativicutes</taxon>
        <taxon>Selenomonadales</taxon>
        <taxon>Sporomusaceae</taxon>
        <taxon>Sporomusa</taxon>
    </lineage>
</organism>
<accession>A0ABZ3IMQ7</accession>
<reference evidence="1" key="1">
    <citation type="submission" date="2024-05" db="EMBL/GenBank/DDBJ databases">
        <title>Isolation and characterization of Sporomusa carbonis sp. nov., a carboxydotrophic hydrogenogen in the genus of Sporomusa isolated from a charcoal burning pile.</title>
        <authorList>
            <person name="Boeer T."/>
            <person name="Rosenbaum F."/>
            <person name="Eysell L."/>
            <person name="Mueller V."/>
            <person name="Daniel R."/>
            <person name="Poehlein A."/>
        </authorList>
    </citation>
    <scope>NUCLEOTIDE SEQUENCE [LARGE SCALE GENOMIC DNA]</scope>
    <source>
        <strain evidence="1">DSM 10669</strain>
    </source>
</reference>
<evidence type="ECO:0008006" key="3">
    <source>
        <dbReference type="Google" id="ProtNLM"/>
    </source>
</evidence>
<dbReference type="RefSeq" id="WP_094605059.1">
    <property type="nucleotide sequence ID" value="NZ_CP155573.1"/>
</dbReference>
<gene>
    <name evidence="1" type="ORF">SPSIL_031050</name>
</gene>
<keyword evidence="2" id="KW-1185">Reference proteome</keyword>
<protein>
    <recommendedName>
        <fullName evidence="3">HEAT repeat domain-containing protein</fullName>
    </recommendedName>
</protein>
<proteinExistence type="predicted"/>
<dbReference type="EMBL" id="CP155573">
    <property type="protein sequence ID" value="XFO66934.1"/>
    <property type="molecule type" value="Genomic_DNA"/>
</dbReference>
<evidence type="ECO:0000313" key="2">
    <source>
        <dbReference type="Proteomes" id="UP000216752"/>
    </source>
</evidence>